<gene>
    <name evidence="1" type="ORF">Geu3261_0027_004</name>
</gene>
<evidence type="ECO:0000313" key="2">
    <source>
        <dbReference type="Proteomes" id="UP000032675"/>
    </source>
</evidence>
<dbReference type="AlphaFoldDB" id="A0A0D6PWE5"/>
<accession>A0A0D6PWE5</accession>
<proteinExistence type="predicted"/>
<name>A0A0D6PWE5_KOMEU</name>
<comment type="caution">
    <text evidence="1">The sequence shown here is derived from an EMBL/GenBank/DDBJ whole genome shotgun (WGS) entry which is preliminary data.</text>
</comment>
<reference evidence="1 2" key="1">
    <citation type="submission" date="2012-11" db="EMBL/GenBank/DDBJ databases">
        <title>Whole genome sequence of Gluconacetobacter europaeus NBRC3261.</title>
        <authorList>
            <person name="Azuma Y."/>
            <person name="Higashiura N."/>
            <person name="Hirakawa H."/>
            <person name="Matsushita K."/>
        </authorList>
    </citation>
    <scope>NUCLEOTIDE SEQUENCE [LARGE SCALE GENOMIC DNA]</scope>
    <source>
        <strain evidence="1 2">NBRC 3261</strain>
    </source>
</reference>
<protein>
    <submittedName>
        <fullName evidence="1">Uncharacterized protein</fullName>
    </submittedName>
</protein>
<sequence>MDQRNIQFATDRGDARGAGMIGAPCPVHVRFRGIHGGPCRGIYDYGRVMRPDDGINRIGSVKIEIRSPDPYHTVMAG</sequence>
<evidence type="ECO:0000313" key="1">
    <source>
        <dbReference type="EMBL" id="GAN95499.1"/>
    </source>
</evidence>
<dbReference type="EMBL" id="BANI01000027">
    <property type="protein sequence ID" value="GAN95499.1"/>
    <property type="molecule type" value="Genomic_DNA"/>
</dbReference>
<dbReference type="Proteomes" id="UP000032675">
    <property type="component" value="Unassembled WGS sequence"/>
</dbReference>
<organism evidence="1 2">
    <name type="scientific">Komagataeibacter europaeus NBRC 3261</name>
    <dbReference type="NCBI Taxonomy" id="1234669"/>
    <lineage>
        <taxon>Bacteria</taxon>
        <taxon>Pseudomonadati</taxon>
        <taxon>Pseudomonadota</taxon>
        <taxon>Alphaproteobacteria</taxon>
        <taxon>Acetobacterales</taxon>
        <taxon>Acetobacteraceae</taxon>
        <taxon>Komagataeibacter</taxon>
    </lineage>
</organism>